<dbReference type="RefSeq" id="WP_154322790.1">
    <property type="nucleotide sequence ID" value="NZ_CAMDTP010000003.1"/>
</dbReference>
<organism evidence="2 3">
    <name type="scientific">Clostridium scindens (strain JCM 10418 / VPI 12708)</name>
    <dbReference type="NCBI Taxonomy" id="29347"/>
    <lineage>
        <taxon>Bacteria</taxon>
        <taxon>Bacillati</taxon>
        <taxon>Bacillota</taxon>
        <taxon>Clostridia</taxon>
        <taxon>Lachnospirales</taxon>
        <taxon>Lachnospiraceae</taxon>
    </lineage>
</organism>
<gene>
    <name evidence="2" type="ORF">FYJ37_02585</name>
</gene>
<dbReference type="Proteomes" id="UP000462363">
    <property type="component" value="Unassembled WGS sequence"/>
</dbReference>
<comment type="caution">
    <text evidence="2">The sequence shown here is derived from an EMBL/GenBank/DDBJ whole genome shotgun (WGS) entry which is preliminary data.</text>
</comment>
<sequence length="647" mass="75364">MKPELRFETKRMRACSLGEESSVPDIAGSAILQNDLEFDLDEEDEIFEAYGTRKNAYPYRQYQAYSRELKERRVKTAVLENDCLRAVFLPEYGGRLWELWDKRRQENLLYTNDVIRFSNLAACNAWFSGGVEWNPGIIGHTPFTVRPLYTARLEEAGIPVLRMYEYERIRGVEYQMDFWLEEKDACLNCRMRIVNSGSRVVPMYWWSNMAVPEYAGGRIVVPAKEAYTSREAKVSKVSIPQVEGVDITRYENIPSQTDYFFNIPEESPKFIANLNQEGYGLLQYSTKRLRGRKLFSWGHKEGADRWQEFLTEDAGRYVEIQAGLGKTQYGCIPMPPHSAWEWMERYGGIQVHPEELRLGFEELSAALAGKVAARIQEEQLEGRLKKTRTMARRKGIAVYEGSGFGALEVLRRDLAGERPLSSHLEYHMKGESLENWAMLLEEGRLGRREDRERPDEFMCDACYYERLKGMKEEELDWHASYQLGVMHLYYGKEEAAREAFLYSLRLRENPWACHGLGVLAMQKERSAEAAEWLEKGIGMRKEDLSYVKEGLRLILKTKEYRRVIRICEELPEKTRTESRVVFDYLTALSHEGRCQEVLAYFAAHPDYVLDDLREGEDSISELWSSAYEAVYGRKPDEIPRQWDFYSL</sequence>
<dbReference type="InterPro" id="IPR033396">
    <property type="entry name" value="DUF5107"/>
</dbReference>
<evidence type="ECO:0000313" key="3">
    <source>
        <dbReference type="Proteomes" id="UP000462363"/>
    </source>
</evidence>
<dbReference type="Gene3D" id="1.25.40.10">
    <property type="entry name" value="Tetratricopeptide repeat domain"/>
    <property type="match status" value="1"/>
</dbReference>
<evidence type="ECO:0000313" key="2">
    <source>
        <dbReference type="EMBL" id="MSS39271.1"/>
    </source>
</evidence>
<dbReference type="AlphaFoldDB" id="A0A844F9G7"/>
<protein>
    <submittedName>
        <fullName evidence="2">DUF5107 domain-containing protein</fullName>
    </submittedName>
</protein>
<name>A0A844F9G7_CLOSV</name>
<accession>A0A844F9G7</accession>
<reference evidence="2 3" key="1">
    <citation type="submission" date="2019-08" db="EMBL/GenBank/DDBJ databases">
        <title>In-depth cultivation of the pig gut microbiome towards novel bacterial diversity and tailored functional studies.</title>
        <authorList>
            <person name="Wylensek D."/>
            <person name="Hitch T.C.A."/>
            <person name="Clavel T."/>
        </authorList>
    </citation>
    <scope>NUCLEOTIDE SEQUENCE [LARGE SCALE GENOMIC DNA]</scope>
    <source>
        <strain evidence="2 3">BL-389-WT-3D</strain>
    </source>
</reference>
<proteinExistence type="predicted"/>
<dbReference type="SUPFAM" id="SSF48452">
    <property type="entry name" value="TPR-like"/>
    <property type="match status" value="1"/>
</dbReference>
<dbReference type="Pfam" id="PF17128">
    <property type="entry name" value="DUF5107"/>
    <property type="match status" value="1"/>
</dbReference>
<dbReference type="EMBL" id="VUMB01000004">
    <property type="protein sequence ID" value="MSS39271.1"/>
    <property type="molecule type" value="Genomic_DNA"/>
</dbReference>
<evidence type="ECO:0000259" key="1">
    <source>
        <dbReference type="Pfam" id="PF17128"/>
    </source>
</evidence>
<feature type="domain" description="DUF5107" evidence="1">
    <location>
        <begin position="55"/>
        <end position="328"/>
    </location>
</feature>
<dbReference type="InterPro" id="IPR011990">
    <property type="entry name" value="TPR-like_helical_dom_sf"/>
</dbReference>